<dbReference type="Proteomes" id="UP000092612">
    <property type="component" value="Unassembled WGS sequence"/>
</dbReference>
<evidence type="ECO:0000313" key="2">
    <source>
        <dbReference type="Proteomes" id="UP000092612"/>
    </source>
</evidence>
<evidence type="ECO:0000313" key="1">
    <source>
        <dbReference type="EMBL" id="OBY65147.1"/>
    </source>
</evidence>
<protein>
    <recommendedName>
        <fullName evidence="3">Heat-shock protein Hsp90</fullName>
    </recommendedName>
</protein>
<gene>
    <name evidence="1" type="ORF">LPB301_08540</name>
</gene>
<comment type="caution">
    <text evidence="1">The sequence shown here is derived from an EMBL/GenBank/DDBJ whole genome shotgun (WGS) entry which is preliminary data.</text>
</comment>
<proteinExistence type="predicted"/>
<organism evidence="1 2">
    <name type="scientific">Polaribacter reichenbachii</name>
    <dbReference type="NCBI Taxonomy" id="996801"/>
    <lineage>
        <taxon>Bacteria</taxon>
        <taxon>Pseudomonadati</taxon>
        <taxon>Bacteroidota</taxon>
        <taxon>Flavobacteriia</taxon>
        <taxon>Flavobacteriales</taxon>
        <taxon>Flavobacteriaceae</taxon>
    </lineage>
</organism>
<sequence>MYHLTKQIKKMKKIIITVFAGLLFIISCKKNVVTTETSNKTKEVIAEKTFAEKIEIAHNKNNFLKQEAIQFDALIEFGGNEIFNANITISTTSDIAKIAYKNGDFMYVDKQNVFVSPSLKDNSGVRFHAYTWSYFFLYPYKLSDHGTKWDDNFKTSEANNSFNTAKLSFEANTGDAPDDWYIVYTNKDNNMLDHVAYIVTAGKTKAEAEADPHAIKYLDYKQIDGVPFATNWEFLEWGLEKGLTKKIGSGKITNIKFVTGFRNSFTIPKDFIKK</sequence>
<dbReference type="AlphaFoldDB" id="A0A1B8TZS4"/>
<keyword evidence="2" id="KW-1185">Reference proteome</keyword>
<dbReference type="PROSITE" id="PS51257">
    <property type="entry name" value="PROKAR_LIPOPROTEIN"/>
    <property type="match status" value="1"/>
</dbReference>
<dbReference type="EMBL" id="LSFL01000031">
    <property type="protein sequence ID" value="OBY65147.1"/>
    <property type="molecule type" value="Genomic_DNA"/>
</dbReference>
<reference evidence="2" key="1">
    <citation type="submission" date="2016-02" db="EMBL/GenBank/DDBJ databases">
        <title>Paenibacillus sp. LPB0068, isolated from Crassostrea gigas.</title>
        <authorList>
            <person name="Shin S.-K."/>
            <person name="Yi H."/>
        </authorList>
    </citation>
    <scope>NUCLEOTIDE SEQUENCE [LARGE SCALE GENOMIC DNA]</scope>
    <source>
        <strain evidence="2">KCTC 23969</strain>
    </source>
</reference>
<name>A0A1B8TZS4_9FLAO</name>
<accession>A0A1B8TZS4</accession>
<dbReference type="STRING" id="996801.BW723_13240"/>
<evidence type="ECO:0008006" key="3">
    <source>
        <dbReference type="Google" id="ProtNLM"/>
    </source>
</evidence>